<evidence type="ECO:0000256" key="1">
    <source>
        <dbReference type="ARBA" id="ARBA00001784"/>
    </source>
</evidence>
<dbReference type="EMBL" id="NBTM02000001">
    <property type="protein sequence ID" value="PNL91744.1"/>
    <property type="molecule type" value="Genomic_DNA"/>
</dbReference>
<evidence type="ECO:0000256" key="5">
    <source>
        <dbReference type="ARBA" id="ARBA00020164"/>
    </source>
</evidence>
<dbReference type="PANTHER" id="PTHR35524:SF1">
    <property type="entry name" value="ALPHA-ACETOLACTATE DECARBOXYLASE"/>
    <property type="match status" value="1"/>
</dbReference>
<dbReference type="Gene3D" id="3.30.1330.80">
    <property type="entry name" value="Hypothetical protein, similar to alpha- acetolactate decarboxylase, domain 2"/>
    <property type="match status" value="2"/>
</dbReference>
<comment type="similarity">
    <text evidence="3 9">Belongs to the alpha-acetolactate decarboxylase family.</text>
</comment>
<keyword evidence="6 9" id="KW-0210">Decarboxylase</keyword>
<keyword evidence="8 9" id="KW-0456">Lyase</keyword>
<comment type="pathway">
    <text evidence="2 9">Polyol metabolism; (R,R)-butane-2,3-diol biosynthesis; (R,R)-butane-2,3-diol from pyruvate: step 2/3.</text>
</comment>
<reference evidence="11" key="1">
    <citation type="submission" date="2017-12" db="EMBL/GenBank/DDBJ databases">
        <title>FDA dAtabase for Regulatory Grade micrObial Sequences (FDA-ARGOS): Supporting development and validation of Infectious Disease Dx tests.</title>
        <authorList>
            <person name="Hoffmann M."/>
            <person name="Allard M."/>
            <person name="Evans P."/>
            <person name="Brown E."/>
            <person name="Tallon L."/>
            <person name="Sadzewicz L."/>
            <person name="Sengamalay N."/>
            <person name="Ott S."/>
            <person name="Godinez A."/>
            <person name="Nagaraj S."/>
            <person name="Vavikolanu K."/>
            <person name="Aluvathingal J."/>
            <person name="Nadendla S."/>
            <person name="Sichtig H."/>
        </authorList>
    </citation>
    <scope>NUCLEOTIDE SEQUENCE [LARGE SCALE GENOMIC DNA]</scope>
    <source>
        <strain evidence="11">FDAARGOS_249</strain>
    </source>
</reference>
<evidence type="ECO:0000256" key="3">
    <source>
        <dbReference type="ARBA" id="ARBA00007106"/>
    </source>
</evidence>
<organism evidence="10 11">
    <name type="scientific">Aerococcus viridans</name>
    <dbReference type="NCBI Taxonomy" id="1377"/>
    <lineage>
        <taxon>Bacteria</taxon>
        <taxon>Bacillati</taxon>
        <taxon>Bacillota</taxon>
        <taxon>Bacilli</taxon>
        <taxon>Lactobacillales</taxon>
        <taxon>Aerococcaceae</taxon>
        <taxon>Aerococcus</taxon>
    </lineage>
</organism>
<dbReference type="RefSeq" id="WP_083068953.1">
    <property type="nucleotide sequence ID" value="NZ_CBCPHS010000036.1"/>
</dbReference>
<dbReference type="InterPro" id="IPR005128">
    <property type="entry name" value="Acetolactate_a_deCO2ase"/>
</dbReference>
<dbReference type="Pfam" id="PF03306">
    <property type="entry name" value="AAL_decarboxy"/>
    <property type="match status" value="1"/>
</dbReference>
<evidence type="ECO:0000256" key="6">
    <source>
        <dbReference type="ARBA" id="ARBA00022793"/>
    </source>
</evidence>
<dbReference type="SUPFAM" id="SSF117856">
    <property type="entry name" value="AF0104/ALDC/Ptd012-like"/>
    <property type="match status" value="1"/>
</dbReference>
<dbReference type="PIRSF" id="PIRSF001332">
    <property type="entry name" value="Acetolac_decarb"/>
    <property type="match status" value="1"/>
</dbReference>
<evidence type="ECO:0000313" key="11">
    <source>
        <dbReference type="Proteomes" id="UP000192813"/>
    </source>
</evidence>
<comment type="catalytic activity">
    <reaction evidence="1 9">
        <text>(2S)-2-acetolactate + H(+) = (R)-acetoin + CO2</text>
        <dbReference type="Rhea" id="RHEA:21580"/>
        <dbReference type="ChEBI" id="CHEBI:15378"/>
        <dbReference type="ChEBI" id="CHEBI:15686"/>
        <dbReference type="ChEBI" id="CHEBI:16526"/>
        <dbReference type="ChEBI" id="CHEBI:58476"/>
        <dbReference type="EC" id="4.1.1.5"/>
    </reaction>
</comment>
<dbReference type="PANTHER" id="PTHR35524">
    <property type="entry name" value="ALPHA-ACETOLACTATE DECARBOXYLASE"/>
    <property type="match status" value="1"/>
</dbReference>
<dbReference type="NCBIfam" id="TIGR01252">
    <property type="entry name" value="acetolac_decarb"/>
    <property type="match status" value="1"/>
</dbReference>
<evidence type="ECO:0000313" key="10">
    <source>
        <dbReference type="EMBL" id="PNL91744.1"/>
    </source>
</evidence>
<comment type="caution">
    <text evidence="10">The sequence shown here is derived from an EMBL/GenBank/DDBJ whole genome shotgun (WGS) entry which is preliminary data.</text>
</comment>
<keyword evidence="7 9" id="KW-0005">Acetoin biosynthesis</keyword>
<evidence type="ECO:0000256" key="9">
    <source>
        <dbReference type="PIRNR" id="PIRNR001332"/>
    </source>
</evidence>
<name>A0A2J9PN11_9LACT</name>
<dbReference type="CDD" id="cd17299">
    <property type="entry name" value="acetolactate_decarboxylase"/>
    <property type="match status" value="1"/>
</dbReference>
<dbReference type="GO" id="GO:0045151">
    <property type="term" value="P:acetoin biosynthetic process"/>
    <property type="evidence" value="ECO:0007669"/>
    <property type="project" value="UniProtKB-UniRule"/>
</dbReference>
<evidence type="ECO:0000256" key="4">
    <source>
        <dbReference type="ARBA" id="ARBA00013204"/>
    </source>
</evidence>
<dbReference type="Proteomes" id="UP000192813">
    <property type="component" value="Unassembled WGS sequence"/>
</dbReference>
<dbReference type="GO" id="GO:0047605">
    <property type="term" value="F:acetolactate decarboxylase activity"/>
    <property type="evidence" value="ECO:0007669"/>
    <property type="project" value="UniProtKB-UniRule"/>
</dbReference>
<evidence type="ECO:0000256" key="2">
    <source>
        <dbReference type="ARBA" id="ARBA00005170"/>
    </source>
</evidence>
<sequence length="234" mass="26591">MTKLFQHQTLGDLMAGFFDGSMTIEALLKEGNYGIGTMDHLDGELIVIDGKAYQAKENGELVVLKGDETVPYAAVTDFMPDQTFTINELFTLDEWHQFLKGKLKSLSTFSVIRIEGSFDFMHTRVIPRVEEPFPRFIEASRKQPEFKQENVKGTCIGIYGPYLFEGVVKQGFHCHFISEDKNFGGHIIDYRINHADVSVQTVTDFHQHFATDNTAFMNATVNYDNLITEINESE</sequence>
<protein>
    <recommendedName>
        <fullName evidence="5 9">Alpha-acetolactate decarboxylase</fullName>
        <ecNumber evidence="4 9">4.1.1.5</ecNumber>
    </recommendedName>
</protein>
<dbReference type="UniPathway" id="UPA00626">
    <property type="reaction ID" value="UER00678"/>
</dbReference>
<accession>A0A2J9PN11</accession>
<dbReference type="AlphaFoldDB" id="A0A2J9PN11"/>
<evidence type="ECO:0000256" key="8">
    <source>
        <dbReference type="ARBA" id="ARBA00023239"/>
    </source>
</evidence>
<gene>
    <name evidence="10" type="primary">budA</name>
    <name evidence="10" type="ORF">A6J77_005705</name>
</gene>
<evidence type="ECO:0000256" key="7">
    <source>
        <dbReference type="ARBA" id="ARBA00023061"/>
    </source>
</evidence>
<proteinExistence type="inferred from homology"/>
<dbReference type="EC" id="4.1.1.5" evidence="4 9"/>